<dbReference type="PANTHER" id="PTHR43792:SF13">
    <property type="entry name" value="ACETYLTRANSFERASE"/>
    <property type="match status" value="1"/>
</dbReference>
<dbReference type="PROSITE" id="PS51186">
    <property type="entry name" value="GNAT"/>
    <property type="match status" value="1"/>
</dbReference>
<dbReference type="EMBL" id="CP016768">
    <property type="protein sequence ID" value="ASY09875.1"/>
    <property type="molecule type" value="Genomic_DNA"/>
</dbReference>
<dbReference type="RefSeq" id="WP_095681180.1">
    <property type="nucleotide sequence ID" value="NZ_CP016768.2"/>
</dbReference>
<organism evidence="2 3">
    <name type="scientific">Candidatus Nanopelagicus limnae</name>
    <dbReference type="NCBI Taxonomy" id="1884634"/>
    <lineage>
        <taxon>Bacteria</taxon>
        <taxon>Bacillati</taxon>
        <taxon>Actinomycetota</taxon>
        <taxon>Actinomycetes</taxon>
        <taxon>Candidatus Nanopelagicales</taxon>
        <taxon>Candidatus Nanopelagicaceae</taxon>
        <taxon>Candidatus Nanopelagicus</taxon>
    </lineage>
</organism>
<dbReference type="Gene3D" id="3.40.630.30">
    <property type="match status" value="1"/>
</dbReference>
<dbReference type="InterPro" id="IPR000182">
    <property type="entry name" value="GNAT_dom"/>
</dbReference>
<keyword evidence="3" id="KW-1185">Reference proteome</keyword>
<dbReference type="InterPro" id="IPR016181">
    <property type="entry name" value="Acyl_CoA_acyltransferase"/>
</dbReference>
<dbReference type="InterPro" id="IPR051531">
    <property type="entry name" value="N-acetyltransferase"/>
</dbReference>
<dbReference type="PANTHER" id="PTHR43792">
    <property type="entry name" value="GNAT FAMILY, PUTATIVE (AFU_ORTHOLOGUE AFUA_3G00765)-RELATED-RELATED"/>
    <property type="match status" value="1"/>
</dbReference>
<dbReference type="CDD" id="cd04301">
    <property type="entry name" value="NAT_SF"/>
    <property type="match status" value="1"/>
</dbReference>
<protein>
    <submittedName>
        <fullName evidence="2">Acetyltransferase</fullName>
    </submittedName>
</protein>
<dbReference type="SUPFAM" id="SSF55729">
    <property type="entry name" value="Acyl-CoA N-acyltransferases (Nat)"/>
    <property type="match status" value="1"/>
</dbReference>
<sequence length="188" mass="21237">MDQDLTIETNRLYLHTVLPDEYPLLVQNLAHPILWSNRGFTDPLKYFANNPNPIKYRAPRITANPELANYLLRVVVLKSEQIIIASAGFHDGPDINGMIEIGFGVDKAYQGKGYGQELLHGMWGWVVNTPAVNTLRYTVSPDNLISQHIIKKLGFKLVGEQIDEEDGLEEIYEMSSKDYRSAFLGKSS</sequence>
<dbReference type="Pfam" id="PF13302">
    <property type="entry name" value="Acetyltransf_3"/>
    <property type="match status" value="1"/>
</dbReference>
<evidence type="ECO:0000313" key="2">
    <source>
        <dbReference type="EMBL" id="ASY09875.1"/>
    </source>
</evidence>
<dbReference type="KEGG" id="abam:B1s21122_06105"/>
<dbReference type="GO" id="GO:0016747">
    <property type="term" value="F:acyltransferase activity, transferring groups other than amino-acyl groups"/>
    <property type="evidence" value="ECO:0007669"/>
    <property type="project" value="InterPro"/>
</dbReference>
<feature type="domain" description="N-acetyltransferase" evidence="1">
    <location>
        <begin position="19"/>
        <end position="175"/>
    </location>
</feature>
<evidence type="ECO:0000259" key="1">
    <source>
        <dbReference type="PROSITE" id="PS51186"/>
    </source>
</evidence>
<dbReference type="OrthoDB" id="3402863at2"/>
<keyword evidence="2" id="KW-0808">Transferase</keyword>
<dbReference type="Proteomes" id="UP000217153">
    <property type="component" value="Chromosome"/>
</dbReference>
<reference evidence="3" key="1">
    <citation type="submission" date="2016-10" db="EMBL/GenBank/DDBJ databases">
        <title>High microdiversification within the ubiquitous acI lineage of Actinobacteria.</title>
        <authorList>
            <person name="Neuenschwander S.M."/>
            <person name="Salcher M."/>
            <person name="Ghai R."/>
            <person name="Pernthaler J."/>
        </authorList>
    </citation>
    <scope>NUCLEOTIDE SEQUENCE [LARGE SCALE GENOMIC DNA]</scope>
</reference>
<gene>
    <name evidence="2" type="ORF">B1s21122_06105</name>
</gene>
<evidence type="ECO:0000313" key="3">
    <source>
        <dbReference type="Proteomes" id="UP000217153"/>
    </source>
</evidence>
<proteinExistence type="predicted"/>
<dbReference type="AlphaFoldDB" id="A0A249JZC9"/>
<accession>A0A249JZC9</accession>
<name>A0A249JZC9_9ACTN</name>